<evidence type="ECO:0000256" key="2">
    <source>
        <dbReference type="SAM" id="Phobius"/>
    </source>
</evidence>
<dbReference type="RefSeq" id="WP_310267992.1">
    <property type="nucleotide sequence ID" value="NZ_JAVDXW010000001.1"/>
</dbReference>
<feature type="compositionally biased region" description="Basic and acidic residues" evidence="1">
    <location>
        <begin position="370"/>
        <end position="411"/>
    </location>
</feature>
<keyword evidence="3" id="KW-0131">Cell cycle</keyword>
<keyword evidence="3" id="KW-0132">Cell division</keyword>
<dbReference type="PANTHER" id="PTHR40761">
    <property type="entry name" value="CONSERVED INTEGRAL MEMBRANE ALANINE VALINE AND LEUCINE RICH PROTEIN-RELATED"/>
    <property type="match status" value="1"/>
</dbReference>
<dbReference type="NCBIfam" id="NF038012">
    <property type="entry name" value="DMT_1"/>
    <property type="match status" value="1"/>
</dbReference>
<organism evidence="3 4">
    <name type="scientific">Haloactinomyces albus</name>
    <dbReference type="NCBI Taxonomy" id="1352928"/>
    <lineage>
        <taxon>Bacteria</taxon>
        <taxon>Bacillati</taxon>
        <taxon>Actinomycetota</taxon>
        <taxon>Actinomycetes</taxon>
        <taxon>Actinopolysporales</taxon>
        <taxon>Actinopolysporaceae</taxon>
        <taxon>Haloactinomyces</taxon>
    </lineage>
</organism>
<dbReference type="InterPro" id="IPR037185">
    <property type="entry name" value="EmrE-like"/>
</dbReference>
<protein>
    <submittedName>
        <fullName evidence="3">Cell division protein FtsB</fullName>
    </submittedName>
</protein>
<feature type="transmembrane region" description="Helical" evidence="2">
    <location>
        <begin position="46"/>
        <end position="65"/>
    </location>
</feature>
<feature type="transmembrane region" description="Helical" evidence="2">
    <location>
        <begin position="71"/>
        <end position="90"/>
    </location>
</feature>
<feature type="transmembrane region" description="Helical" evidence="2">
    <location>
        <begin position="102"/>
        <end position="119"/>
    </location>
</feature>
<keyword evidence="2" id="KW-1133">Transmembrane helix</keyword>
<comment type="caution">
    <text evidence="3">The sequence shown here is derived from an EMBL/GenBank/DDBJ whole genome shotgun (WGS) entry which is preliminary data.</text>
</comment>
<dbReference type="GO" id="GO:0051301">
    <property type="term" value="P:cell division"/>
    <property type="evidence" value="ECO:0007669"/>
    <property type="project" value="UniProtKB-KW"/>
</dbReference>
<dbReference type="PANTHER" id="PTHR40761:SF1">
    <property type="entry name" value="CONSERVED INTEGRAL MEMBRANE ALANINE VALINE AND LEUCINE RICH PROTEIN-RELATED"/>
    <property type="match status" value="1"/>
</dbReference>
<reference evidence="3" key="1">
    <citation type="submission" date="2023-07" db="EMBL/GenBank/DDBJ databases">
        <title>Sequencing the genomes of 1000 actinobacteria strains.</title>
        <authorList>
            <person name="Klenk H.-P."/>
        </authorList>
    </citation>
    <scope>NUCLEOTIDE SEQUENCE</scope>
    <source>
        <strain evidence="3">DSM 45977</strain>
    </source>
</reference>
<dbReference type="EMBL" id="JAVDXW010000001">
    <property type="protein sequence ID" value="MDR7299986.1"/>
    <property type="molecule type" value="Genomic_DNA"/>
</dbReference>
<keyword evidence="2" id="KW-0812">Transmembrane</keyword>
<evidence type="ECO:0000313" key="3">
    <source>
        <dbReference type="EMBL" id="MDR7299986.1"/>
    </source>
</evidence>
<keyword evidence="2" id="KW-0472">Membrane</keyword>
<proteinExistence type="predicted"/>
<sequence>MVYILTILAALIVGIGTVVEQRAAAQSPPEYNLSVKLLLWLVRRRLWLLGVACSLVGNIVFALALGGGNVALVEAVYLARLLFALTLAALWRRHRVALRDALGALIISVGLAGFILGMQPREGTGIRVPNMAWVISGSAIVVFALVLAIIAARRQPVRKAILLGAGGGALFGLQASLTHSAVTLISGSGLLALLTSWQGYTVIAVALFGMLLVQSAYEAAPLPASYPAIVTTQLLSGIALGVWLLGGRIQLDTSSLVIGGLALLGMIAGIYLLTTSPLVTGQFDQLVRQQEVGHARQLEERLEHELGRVTQEEKRAQDQIGARIGTRLDRRFRQDLAKLESGITRLEQLQEDIRRHRDAEQERLPQLPPAERESLVREDRTLREQERRIDEHARRLRETVAGLERRGRQEHPPAGPET</sequence>
<feature type="transmembrane region" description="Helical" evidence="2">
    <location>
        <begin position="160"/>
        <end position="177"/>
    </location>
</feature>
<dbReference type="SUPFAM" id="SSF103481">
    <property type="entry name" value="Multidrug resistance efflux transporter EmrE"/>
    <property type="match status" value="1"/>
</dbReference>
<accession>A0AAE3ZAF4</accession>
<feature type="transmembrane region" description="Helical" evidence="2">
    <location>
        <begin position="257"/>
        <end position="279"/>
    </location>
</feature>
<feature type="transmembrane region" description="Helical" evidence="2">
    <location>
        <begin position="131"/>
        <end position="153"/>
    </location>
</feature>
<evidence type="ECO:0000313" key="4">
    <source>
        <dbReference type="Proteomes" id="UP001180845"/>
    </source>
</evidence>
<feature type="region of interest" description="Disordered" evidence="1">
    <location>
        <begin position="358"/>
        <end position="418"/>
    </location>
</feature>
<dbReference type="Proteomes" id="UP001180845">
    <property type="component" value="Unassembled WGS sequence"/>
</dbReference>
<gene>
    <name evidence="3" type="ORF">JOF55_000167</name>
</gene>
<dbReference type="AlphaFoldDB" id="A0AAE3ZAF4"/>
<feature type="transmembrane region" description="Helical" evidence="2">
    <location>
        <begin position="224"/>
        <end position="245"/>
    </location>
</feature>
<keyword evidence="4" id="KW-1185">Reference proteome</keyword>
<feature type="transmembrane region" description="Helical" evidence="2">
    <location>
        <begin position="197"/>
        <end position="217"/>
    </location>
</feature>
<evidence type="ECO:0000256" key="1">
    <source>
        <dbReference type="SAM" id="MobiDB-lite"/>
    </source>
</evidence>
<name>A0AAE3ZAF4_9ACTN</name>